<accession>A2SJA1</accession>
<dbReference type="Pfam" id="PF13426">
    <property type="entry name" value="PAS_9"/>
    <property type="match status" value="1"/>
</dbReference>
<evidence type="ECO:0000256" key="4">
    <source>
        <dbReference type="SAM" id="MobiDB-lite"/>
    </source>
</evidence>
<dbReference type="SUPFAM" id="SSF55785">
    <property type="entry name" value="PYP-like sensor domain (PAS domain)"/>
    <property type="match status" value="1"/>
</dbReference>
<dbReference type="AlphaFoldDB" id="A2SJA1"/>
<dbReference type="InterPro" id="IPR016032">
    <property type="entry name" value="Sig_transdc_resp-reg_C-effctor"/>
</dbReference>
<feature type="region of interest" description="Disordered" evidence="4">
    <location>
        <begin position="1"/>
        <end position="21"/>
    </location>
</feature>
<organism evidence="6 7">
    <name type="scientific">Methylibium petroleiphilum (strain ATCC BAA-1232 / LMG 22953 / PM1)</name>
    <dbReference type="NCBI Taxonomy" id="420662"/>
    <lineage>
        <taxon>Bacteria</taxon>
        <taxon>Pseudomonadati</taxon>
        <taxon>Pseudomonadota</taxon>
        <taxon>Betaproteobacteria</taxon>
        <taxon>Burkholderiales</taxon>
        <taxon>Sphaerotilaceae</taxon>
        <taxon>Methylibium</taxon>
    </lineage>
</organism>
<dbReference type="SUPFAM" id="SSF46894">
    <property type="entry name" value="C-terminal effector domain of the bipartite response regulators"/>
    <property type="match status" value="1"/>
</dbReference>
<dbReference type="PROSITE" id="PS50043">
    <property type="entry name" value="HTH_LUXR_2"/>
    <property type="match status" value="1"/>
</dbReference>
<dbReference type="InterPro" id="IPR035965">
    <property type="entry name" value="PAS-like_dom_sf"/>
</dbReference>
<proteinExistence type="predicted"/>
<protein>
    <submittedName>
        <fullName evidence="6">Putative LuxR-family regulatory protein</fullName>
    </submittedName>
</protein>
<dbReference type="PROSITE" id="PS00622">
    <property type="entry name" value="HTH_LUXR_1"/>
    <property type="match status" value="1"/>
</dbReference>
<keyword evidence="3" id="KW-0804">Transcription</keyword>
<dbReference type="Proteomes" id="UP000000366">
    <property type="component" value="Chromosome"/>
</dbReference>
<evidence type="ECO:0000313" key="6">
    <source>
        <dbReference type="EMBL" id="ABM95640.1"/>
    </source>
</evidence>
<evidence type="ECO:0000256" key="1">
    <source>
        <dbReference type="ARBA" id="ARBA00023015"/>
    </source>
</evidence>
<dbReference type="CDD" id="cd06170">
    <property type="entry name" value="LuxR_C_like"/>
    <property type="match status" value="1"/>
</dbReference>
<dbReference type="PANTHER" id="PTHR44688">
    <property type="entry name" value="DNA-BINDING TRANSCRIPTIONAL ACTIVATOR DEVR_DOSR"/>
    <property type="match status" value="1"/>
</dbReference>
<dbReference type="PANTHER" id="PTHR44688:SF16">
    <property type="entry name" value="DNA-BINDING TRANSCRIPTIONAL ACTIVATOR DEVR_DOSR"/>
    <property type="match status" value="1"/>
</dbReference>
<name>A2SJA1_METPP</name>
<dbReference type="eggNOG" id="COG2197">
    <property type="taxonomic scope" value="Bacteria"/>
</dbReference>
<dbReference type="PRINTS" id="PR00038">
    <property type="entry name" value="HTHLUXR"/>
</dbReference>
<dbReference type="GO" id="GO:0003677">
    <property type="term" value="F:DNA binding"/>
    <property type="evidence" value="ECO:0007669"/>
    <property type="project" value="UniProtKB-KW"/>
</dbReference>
<feature type="domain" description="HTH luxR-type" evidence="5">
    <location>
        <begin position="138"/>
        <end position="203"/>
    </location>
</feature>
<sequence>MVLSRMPRTDLPSPAAATEAPTVDDDLEQVFDLAPVGLCVSRERTIRRCNAPFAAMFGYSPADLAGHSLEGLYPSRSEFEHIGAQGLAVMQQTGHYSDERIMRHRSGRLFWCHVAGRSMRLDQPFACAVWAFEDISARRPVTVELTAREREIARQLAAGQGTKGIARALGVSPRTIDGHRARLMKKLQARSAGEMIARLIGLQ</sequence>
<dbReference type="Pfam" id="PF00196">
    <property type="entry name" value="GerE"/>
    <property type="match status" value="1"/>
</dbReference>
<dbReference type="CDD" id="cd00130">
    <property type="entry name" value="PAS"/>
    <property type="match status" value="1"/>
</dbReference>
<keyword evidence="2" id="KW-0238">DNA-binding</keyword>
<evidence type="ECO:0000256" key="2">
    <source>
        <dbReference type="ARBA" id="ARBA00023125"/>
    </source>
</evidence>
<evidence type="ECO:0000256" key="3">
    <source>
        <dbReference type="ARBA" id="ARBA00023163"/>
    </source>
</evidence>
<dbReference type="InterPro" id="IPR000014">
    <property type="entry name" value="PAS"/>
</dbReference>
<dbReference type="EMBL" id="CP000555">
    <property type="protein sequence ID" value="ABM95640.1"/>
    <property type="molecule type" value="Genomic_DNA"/>
</dbReference>
<gene>
    <name evidence="6" type="ordered locus">Mpe_A2686</name>
</gene>
<dbReference type="STRING" id="420662.Mpe_A2686"/>
<dbReference type="Gene3D" id="1.10.10.10">
    <property type="entry name" value="Winged helix-like DNA-binding domain superfamily/Winged helix DNA-binding domain"/>
    <property type="match status" value="1"/>
</dbReference>
<dbReference type="SMART" id="SM00421">
    <property type="entry name" value="HTH_LUXR"/>
    <property type="match status" value="1"/>
</dbReference>
<evidence type="ECO:0000313" key="7">
    <source>
        <dbReference type="Proteomes" id="UP000000366"/>
    </source>
</evidence>
<dbReference type="SMART" id="SM00091">
    <property type="entry name" value="PAS"/>
    <property type="match status" value="1"/>
</dbReference>
<keyword evidence="7" id="KW-1185">Reference proteome</keyword>
<dbReference type="GO" id="GO:0006355">
    <property type="term" value="P:regulation of DNA-templated transcription"/>
    <property type="evidence" value="ECO:0007669"/>
    <property type="project" value="InterPro"/>
</dbReference>
<dbReference type="InterPro" id="IPR036388">
    <property type="entry name" value="WH-like_DNA-bd_sf"/>
</dbReference>
<reference evidence="6 7" key="1">
    <citation type="journal article" date="2007" name="J. Bacteriol.">
        <title>Whole-genome analysis of the methyl tert-butyl ether-degrading beta-proteobacterium Methylibium petroleiphilum PM1.</title>
        <authorList>
            <person name="Kane S.R."/>
            <person name="Chakicherla A.Y."/>
            <person name="Chain P.S.G."/>
            <person name="Schmidt R."/>
            <person name="Shin M.W."/>
            <person name="Legler T.C."/>
            <person name="Scow K.M."/>
            <person name="Larimer F.W."/>
            <person name="Lucas S.M."/>
            <person name="Richardson P.M."/>
            <person name="Hristova K.R."/>
        </authorList>
    </citation>
    <scope>NUCLEOTIDE SEQUENCE [LARGE SCALE GENOMIC DNA]</scope>
    <source>
        <strain evidence="7">ATCC BAA-1232 / LMG 22953 / PM1</strain>
    </source>
</reference>
<evidence type="ECO:0000259" key="5">
    <source>
        <dbReference type="PROSITE" id="PS50043"/>
    </source>
</evidence>
<keyword evidence="1" id="KW-0805">Transcription regulation</keyword>
<dbReference type="InterPro" id="IPR000792">
    <property type="entry name" value="Tscrpt_reg_LuxR_C"/>
</dbReference>
<dbReference type="KEGG" id="mpt:Mpe_A2686"/>
<dbReference type="HOGENOM" id="CLU_105330_0_0_4"/>
<dbReference type="NCBIfam" id="TIGR00229">
    <property type="entry name" value="sensory_box"/>
    <property type="match status" value="1"/>
</dbReference>
<dbReference type="Gene3D" id="3.30.450.20">
    <property type="entry name" value="PAS domain"/>
    <property type="match status" value="1"/>
</dbReference>